<gene>
    <name evidence="2" type="ORF">K2173_004973</name>
</gene>
<dbReference type="InterPro" id="IPR013103">
    <property type="entry name" value="RVT_2"/>
</dbReference>
<reference evidence="2 3" key="1">
    <citation type="submission" date="2021-09" db="EMBL/GenBank/DDBJ databases">
        <title>Genomic insights and catalytic innovation underlie evolution of tropane alkaloids biosynthesis.</title>
        <authorList>
            <person name="Wang Y.-J."/>
            <person name="Tian T."/>
            <person name="Huang J.-P."/>
            <person name="Huang S.-X."/>
        </authorList>
    </citation>
    <scope>NUCLEOTIDE SEQUENCE [LARGE SCALE GENOMIC DNA]</scope>
    <source>
        <strain evidence="2">KIB-2018</strain>
        <tissue evidence="2">Leaf</tissue>
    </source>
</reference>
<proteinExistence type="predicted"/>
<evidence type="ECO:0000313" key="2">
    <source>
        <dbReference type="EMBL" id="KAJ8898746.1"/>
    </source>
</evidence>
<dbReference type="Pfam" id="PF07727">
    <property type="entry name" value="RVT_2"/>
    <property type="match status" value="1"/>
</dbReference>
<name>A0AAV8U8J5_9ROSI</name>
<organism evidence="2 3">
    <name type="scientific">Erythroxylum novogranatense</name>
    <dbReference type="NCBI Taxonomy" id="1862640"/>
    <lineage>
        <taxon>Eukaryota</taxon>
        <taxon>Viridiplantae</taxon>
        <taxon>Streptophyta</taxon>
        <taxon>Embryophyta</taxon>
        <taxon>Tracheophyta</taxon>
        <taxon>Spermatophyta</taxon>
        <taxon>Magnoliopsida</taxon>
        <taxon>eudicotyledons</taxon>
        <taxon>Gunneridae</taxon>
        <taxon>Pentapetalae</taxon>
        <taxon>rosids</taxon>
        <taxon>fabids</taxon>
        <taxon>Malpighiales</taxon>
        <taxon>Erythroxylaceae</taxon>
        <taxon>Erythroxylum</taxon>
    </lineage>
</organism>
<dbReference type="AlphaFoldDB" id="A0AAV8U8J5"/>
<protein>
    <recommendedName>
        <fullName evidence="1">Reverse transcriptase Ty1/copia-type domain-containing protein</fullName>
    </recommendedName>
</protein>
<evidence type="ECO:0000259" key="1">
    <source>
        <dbReference type="Pfam" id="PF07727"/>
    </source>
</evidence>
<dbReference type="Proteomes" id="UP001159364">
    <property type="component" value="Linkage Group LG08"/>
</dbReference>
<comment type="caution">
    <text evidence="2">The sequence shown here is derived from an EMBL/GenBank/DDBJ whole genome shotgun (WGS) entry which is preliminary data.</text>
</comment>
<sequence>MKEELRTIEKNQTWVLVDKPSHKKAIGVKWEFKLKLNPDGTINKYKARLVVKGYAQQFGVDFSETFAPVARLDTIRMLLSSAAMVQKFKEKMMVEFEMTDLGEMSYFLGMEVQ</sequence>
<dbReference type="EMBL" id="JAIWQS010000008">
    <property type="protein sequence ID" value="KAJ8898746.1"/>
    <property type="molecule type" value="Genomic_DNA"/>
</dbReference>
<keyword evidence="3" id="KW-1185">Reference proteome</keyword>
<evidence type="ECO:0000313" key="3">
    <source>
        <dbReference type="Proteomes" id="UP001159364"/>
    </source>
</evidence>
<accession>A0AAV8U8J5</accession>
<feature type="domain" description="Reverse transcriptase Ty1/copia-type" evidence="1">
    <location>
        <begin position="11"/>
        <end position="83"/>
    </location>
</feature>